<evidence type="ECO:0000313" key="2">
    <source>
        <dbReference type="Proteomes" id="UP000026915"/>
    </source>
</evidence>
<reference evidence="1 2" key="1">
    <citation type="journal article" date="2013" name="Genome Biol.">
        <title>The genome sequence of the most widely cultivated cacao type and its use to identify candidate genes regulating pod color.</title>
        <authorList>
            <person name="Motamayor J.C."/>
            <person name="Mockaitis K."/>
            <person name="Schmutz J."/>
            <person name="Haiminen N."/>
            <person name="Iii D.L."/>
            <person name="Cornejo O."/>
            <person name="Findley S.D."/>
            <person name="Zheng P."/>
            <person name="Utro F."/>
            <person name="Royaert S."/>
            <person name="Saski C."/>
            <person name="Jenkins J."/>
            <person name="Podicheti R."/>
            <person name="Zhao M."/>
            <person name="Scheffler B.E."/>
            <person name="Stack J.C."/>
            <person name="Feltus F.A."/>
            <person name="Mustiga G.M."/>
            <person name="Amores F."/>
            <person name="Phillips W."/>
            <person name="Marelli J.P."/>
            <person name="May G.D."/>
            <person name="Shapiro H."/>
            <person name="Ma J."/>
            <person name="Bustamante C.D."/>
            <person name="Schnell R.J."/>
            <person name="Main D."/>
            <person name="Gilbert D."/>
            <person name="Parida L."/>
            <person name="Kuhn D.N."/>
        </authorList>
    </citation>
    <scope>NUCLEOTIDE SEQUENCE [LARGE SCALE GENOMIC DNA]</scope>
    <source>
        <strain evidence="2">cv. Matina 1-6</strain>
    </source>
</reference>
<dbReference type="STRING" id="3641.A0A061EZS9"/>
<dbReference type="Gramene" id="EOY10301">
    <property type="protein sequence ID" value="EOY10301"/>
    <property type="gene ID" value="TCM_025672"/>
</dbReference>
<dbReference type="EMBL" id="CM001883">
    <property type="protein sequence ID" value="EOY10301.1"/>
    <property type="molecule type" value="Genomic_DNA"/>
</dbReference>
<dbReference type="Proteomes" id="UP000026915">
    <property type="component" value="Chromosome 5"/>
</dbReference>
<dbReference type="HOGENOM" id="CLU_2709838_0_0_1"/>
<dbReference type="InParanoid" id="A0A061EZS9"/>
<gene>
    <name evidence="1" type="ORF">TCM_025672</name>
</gene>
<evidence type="ECO:0000313" key="1">
    <source>
        <dbReference type="EMBL" id="EOY10301.1"/>
    </source>
</evidence>
<organism evidence="1 2">
    <name type="scientific">Theobroma cacao</name>
    <name type="common">Cacao</name>
    <name type="synonym">Cocoa</name>
    <dbReference type="NCBI Taxonomy" id="3641"/>
    <lineage>
        <taxon>Eukaryota</taxon>
        <taxon>Viridiplantae</taxon>
        <taxon>Streptophyta</taxon>
        <taxon>Embryophyta</taxon>
        <taxon>Tracheophyta</taxon>
        <taxon>Spermatophyta</taxon>
        <taxon>Magnoliopsida</taxon>
        <taxon>eudicotyledons</taxon>
        <taxon>Gunneridae</taxon>
        <taxon>Pentapetalae</taxon>
        <taxon>rosids</taxon>
        <taxon>malvids</taxon>
        <taxon>Malvales</taxon>
        <taxon>Malvaceae</taxon>
        <taxon>Byttnerioideae</taxon>
        <taxon>Theobroma</taxon>
    </lineage>
</organism>
<dbReference type="AlphaFoldDB" id="A0A061EZS9"/>
<proteinExistence type="predicted"/>
<keyword evidence="2" id="KW-1185">Reference proteome</keyword>
<name>A0A061EZS9_THECC</name>
<sequence length="73" mass="7733">MASFFILTLVPEFAKSGAYFSLSGILLESDAPDALSNSELGSLFLVSEDTSLPQEFFAQGRSSASNVSTPSNH</sequence>
<accession>A0A061EZS9</accession>
<protein>
    <submittedName>
        <fullName evidence="1">Uncharacterized protein</fullName>
    </submittedName>
</protein>